<feature type="compositionally biased region" description="Polar residues" evidence="1">
    <location>
        <begin position="1"/>
        <end position="25"/>
    </location>
</feature>
<dbReference type="PANTHER" id="PTHR46033:SF8">
    <property type="entry name" value="PROTEIN MAINTENANCE OF MERISTEMS-LIKE"/>
    <property type="match status" value="1"/>
</dbReference>
<dbReference type="InterPro" id="IPR044824">
    <property type="entry name" value="MAIN-like"/>
</dbReference>
<protein>
    <submittedName>
        <fullName evidence="3">Aminotransferase-like, plant mobile domain family protein</fullName>
    </submittedName>
</protein>
<dbReference type="EMBL" id="AP019297">
    <property type="protein sequence ID" value="BBG93736.1"/>
    <property type="molecule type" value="Genomic_DNA"/>
</dbReference>
<dbReference type="GO" id="GO:0010073">
    <property type="term" value="P:meristem maintenance"/>
    <property type="evidence" value="ECO:0007669"/>
    <property type="project" value="InterPro"/>
</dbReference>
<dbReference type="InterPro" id="IPR019557">
    <property type="entry name" value="AminoTfrase-like_pln_mobile"/>
</dbReference>
<dbReference type="PANTHER" id="PTHR46033">
    <property type="entry name" value="PROTEIN MAIN-LIKE 2"/>
    <property type="match status" value="1"/>
</dbReference>
<sequence>MRTTKKSIQVGPSQQGSRPQKTTLAKGTKGTSSVASSTSKKRKAASRISGPMGSGVFGVRVFVPRGRNPSSPVLHVDLEEHISFKLTLTKIRGCGNNEKCALWYNTAMHEMVKAKVQEAGFLPFLSILGHGKKGDRPLLVALAERWWDTTHTFHFDEVGEMTMTPTDFSAITGLRVGGKRLQYDMEMYKNKNKVVKLFGKPIADLLAGERRVPYDSLCTPYWNKHPKDDKEADQIARAFILCLIGSSFLNDKSHYVSMHYAPSLEKVSDIGNYDWGGGFGVLVQIDGFLFEGQVSKHGRVWACEYLKPFALSSPSGSVNTWPRTLRWVGAKSKRDLQHHLEPFRVMMRHLTTDQVNWNPWGTNDSELPEEVQKTVPATRKRILLEGPAGSAWFLGERVTMQSLGTPSPQVPKIPPRTMLADYKLTNESEVEEAVNGYPASEWVAPRSSDYADYRDEYIRYRHYDDLRDAEPQHSTPAGANVLPRISPQPWLVRIPCWANQNGSKVVQIPRGQDCCVIPLPDGVTHVTAEAATELMELNAGLNAVLFSTALEASIEIRRLREENERLKHTSGTGIASSGLAEDVEFRTKMQHDTRRKGKTKVVLPQEHEEDEEEEEQEEGEEEEEEDQEQDEEEEEKIRNKTNLGWTRKRMSLRMRKRMAMRRGPHLRVSRMQNNTPQKKIARVRKVFVHVTQRERKRSKLRI</sequence>
<feature type="compositionally biased region" description="Low complexity" evidence="1">
    <location>
        <begin position="26"/>
        <end position="38"/>
    </location>
</feature>
<feature type="domain" description="Aminotransferase-like plant mobile" evidence="2">
    <location>
        <begin position="135"/>
        <end position="458"/>
    </location>
</feature>
<name>A0A4Y1QPH9_PRUDU</name>
<evidence type="ECO:0000259" key="2">
    <source>
        <dbReference type="Pfam" id="PF10536"/>
    </source>
</evidence>
<feature type="compositionally biased region" description="Acidic residues" evidence="1">
    <location>
        <begin position="607"/>
        <end position="634"/>
    </location>
</feature>
<accession>A0A4Y1QPH9</accession>
<reference evidence="3" key="1">
    <citation type="journal article" date="2019" name="Science">
        <title>Mutation of a bHLH transcription factor allowed almond domestication.</title>
        <authorList>
            <person name="Sanchez-Perez R."/>
            <person name="Pavan S."/>
            <person name="Mazzeo R."/>
            <person name="Moldovan C."/>
            <person name="Aiese Cigliano R."/>
            <person name="Del Cueto J."/>
            <person name="Ricciardi F."/>
            <person name="Lotti C."/>
            <person name="Ricciardi L."/>
            <person name="Dicenta F."/>
            <person name="Lopez-Marques R.L."/>
            <person name="Lindberg Moller B."/>
        </authorList>
    </citation>
    <scope>NUCLEOTIDE SEQUENCE</scope>
</reference>
<feature type="region of interest" description="Disordered" evidence="1">
    <location>
        <begin position="586"/>
        <end position="642"/>
    </location>
</feature>
<organism evidence="3">
    <name type="scientific">Prunus dulcis</name>
    <name type="common">Almond</name>
    <name type="synonym">Amygdalus dulcis</name>
    <dbReference type="NCBI Taxonomy" id="3755"/>
    <lineage>
        <taxon>Eukaryota</taxon>
        <taxon>Viridiplantae</taxon>
        <taxon>Streptophyta</taxon>
        <taxon>Embryophyta</taxon>
        <taxon>Tracheophyta</taxon>
        <taxon>Spermatophyta</taxon>
        <taxon>Magnoliopsida</taxon>
        <taxon>eudicotyledons</taxon>
        <taxon>Gunneridae</taxon>
        <taxon>Pentapetalae</taxon>
        <taxon>rosids</taxon>
        <taxon>fabids</taxon>
        <taxon>Rosales</taxon>
        <taxon>Rosaceae</taxon>
        <taxon>Amygdaloideae</taxon>
        <taxon>Amygdaleae</taxon>
        <taxon>Prunus</taxon>
    </lineage>
</organism>
<feature type="region of interest" description="Disordered" evidence="1">
    <location>
        <begin position="1"/>
        <end position="49"/>
    </location>
</feature>
<dbReference type="AlphaFoldDB" id="A0A4Y1QPH9"/>
<keyword evidence="3" id="KW-0032">Aminotransferase</keyword>
<evidence type="ECO:0000313" key="3">
    <source>
        <dbReference type="EMBL" id="BBG93736.1"/>
    </source>
</evidence>
<dbReference type="Pfam" id="PF10536">
    <property type="entry name" value="PMD"/>
    <property type="match status" value="1"/>
</dbReference>
<dbReference type="GO" id="GO:0008483">
    <property type="term" value="F:transaminase activity"/>
    <property type="evidence" value="ECO:0007669"/>
    <property type="project" value="UniProtKB-KW"/>
</dbReference>
<keyword evidence="3" id="KW-0808">Transferase</keyword>
<proteinExistence type="predicted"/>
<gene>
    <name evidence="3" type="ORF">Prudu_001838</name>
</gene>
<evidence type="ECO:0000256" key="1">
    <source>
        <dbReference type="SAM" id="MobiDB-lite"/>
    </source>
</evidence>